<gene>
    <name evidence="4" type="ORF">E6K81_08915</name>
</gene>
<dbReference type="InterPro" id="IPR027417">
    <property type="entry name" value="P-loop_NTPase"/>
</dbReference>
<evidence type="ECO:0000313" key="5">
    <source>
        <dbReference type="Proteomes" id="UP000319771"/>
    </source>
</evidence>
<dbReference type="InterPro" id="IPR003439">
    <property type="entry name" value="ABC_transporter-like_ATP-bd"/>
</dbReference>
<dbReference type="SUPFAM" id="SSF52540">
    <property type="entry name" value="P-loop containing nucleoside triphosphate hydrolases"/>
    <property type="match status" value="1"/>
</dbReference>
<proteinExistence type="predicted"/>
<dbReference type="PANTHER" id="PTHR43790:SF4">
    <property type="entry name" value="GUANOSINE IMPORT ATP-BINDING PROTEIN NUPO"/>
    <property type="match status" value="1"/>
</dbReference>
<evidence type="ECO:0000256" key="1">
    <source>
        <dbReference type="ARBA" id="ARBA00022741"/>
    </source>
</evidence>
<accession>A0A538U7N1</accession>
<dbReference type="Pfam" id="PF00005">
    <property type="entry name" value="ABC_tran"/>
    <property type="match status" value="1"/>
</dbReference>
<evidence type="ECO:0000313" key="4">
    <source>
        <dbReference type="EMBL" id="TMQ71905.1"/>
    </source>
</evidence>
<dbReference type="Gene3D" id="3.40.50.300">
    <property type="entry name" value="P-loop containing nucleotide triphosphate hydrolases"/>
    <property type="match status" value="1"/>
</dbReference>
<name>A0A538U7N1_UNCEI</name>
<dbReference type="GO" id="GO:0016887">
    <property type="term" value="F:ATP hydrolysis activity"/>
    <property type="evidence" value="ECO:0007669"/>
    <property type="project" value="InterPro"/>
</dbReference>
<dbReference type="Proteomes" id="UP000319771">
    <property type="component" value="Unassembled WGS sequence"/>
</dbReference>
<reference evidence="4 5" key="1">
    <citation type="journal article" date="2019" name="Nat. Microbiol.">
        <title>Mediterranean grassland soil C-N compound turnover is dependent on rainfall and depth, and is mediated by genomically divergent microorganisms.</title>
        <authorList>
            <person name="Diamond S."/>
            <person name="Andeer P.F."/>
            <person name="Li Z."/>
            <person name="Crits-Christoph A."/>
            <person name="Burstein D."/>
            <person name="Anantharaman K."/>
            <person name="Lane K.R."/>
            <person name="Thomas B.C."/>
            <person name="Pan C."/>
            <person name="Northen T.R."/>
            <person name="Banfield J.F."/>
        </authorList>
    </citation>
    <scope>NUCLEOTIDE SEQUENCE [LARGE SCALE GENOMIC DNA]</scope>
    <source>
        <strain evidence="4">WS_11</strain>
    </source>
</reference>
<dbReference type="PROSITE" id="PS50893">
    <property type="entry name" value="ABC_TRANSPORTER_2"/>
    <property type="match status" value="1"/>
</dbReference>
<keyword evidence="2 4" id="KW-0067">ATP-binding</keyword>
<feature type="domain" description="ABC transporter" evidence="3">
    <location>
        <begin position="1"/>
        <end position="224"/>
    </location>
</feature>
<dbReference type="CDD" id="cd03215">
    <property type="entry name" value="ABC_Carb_Monos_II"/>
    <property type="match status" value="1"/>
</dbReference>
<organism evidence="4 5">
    <name type="scientific">Eiseniibacteriota bacterium</name>
    <dbReference type="NCBI Taxonomy" id="2212470"/>
    <lineage>
        <taxon>Bacteria</taxon>
        <taxon>Candidatus Eiseniibacteriota</taxon>
    </lineage>
</organism>
<sequence>MTVAAGEILGLAGVEGNGQGELAECIAGLRAPRRGEIVIAGHAVHGRSPRQCAAAGVAHIPADRLHRGLVPSMTLAENLVLGCHREPALGRGPLLDPKALADRAATLLREHDVRPPTPGLFAERLSGGNQQKLIAARELSRGAPVLLVAHPTRGVDLGAAEAIHGRLLAERDAGHAVLLISSDLTEILALSDRVCVMYEGRLTHETRPSQTDERTLGLHMTGRIGPGAA</sequence>
<dbReference type="InterPro" id="IPR050107">
    <property type="entry name" value="ABC_carbohydrate_import_ATPase"/>
</dbReference>
<dbReference type="PANTHER" id="PTHR43790">
    <property type="entry name" value="CARBOHYDRATE TRANSPORT ATP-BINDING PROTEIN MG119-RELATED"/>
    <property type="match status" value="1"/>
</dbReference>
<protein>
    <submittedName>
        <fullName evidence="4">ATP-binding cassette domain-containing protein</fullName>
    </submittedName>
</protein>
<comment type="caution">
    <text evidence="4">The sequence shown here is derived from an EMBL/GenBank/DDBJ whole genome shotgun (WGS) entry which is preliminary data.</text>
</comment>
<keyword evidence="1" id="KW-0547">Nucleotide-binding</keyword>
<dbReference type="GO" id="GO:0005524">
    <property type="term" value="F:ATP binding"/>
    <property type="evidence" value="ECO:0007669"/>
    <property type="project" value="UniProtKB-KW"/>
</dbReference>
<dbReference type="AlphaFoldDB" id="A0A538U7N1"/>
<dbReference type="EMBL" id="VBPB01000132">
    <property type="protein sequence ID" value="TMQ71905.1"/>
    <property type="molecule type" value="Genomic_DNA"/>
</dbReference>
<evidence type="ECO:0000256" key="2">
    <source>
        <dbReference type="ARBA" id="ARBA00022840"/>
    </source>
</evidence>
<evidence type="ECO:0000259" key="3">
    <source>
        <dbReference type="PROSITE" id="PS50893"/>
    </source>
</evidence>